<dbReference type="AlphaFoldDB" id="A0A9P7MYX6"/>
<sequence length="64" mass="7463">MEETILREVPQHHQPYGVPFVDNQHHTEATTEMSDYRAIQLPHPEAMRSEYDHTCCGDPQEDDV</sequence>
<protein>
    <submittedName>
        <fullName evidence="3">Uncharacterized protein</fullName>
    </submittedName>
</protein>
<gene>
    <name evidence="3" type="ORF">E4U56_002201</name>
    <name evidence="2" type="ORF">E4U57_000924</name>
</gene>
<evidence type="ECO:0000313" key="4">
    <source>
        <dbReference type="Proteomes" id="UP000742024"/>
    </source>
</evidence>
<feature type="compositionally biased region" description="Basic and acidic residues" evidence="1">
    <location>
        <begin position="1"/>
        <end position="11"/>
    </location>
</feature>
<dbReference type="EMBL" id="SRPS01000017">
    <property type="protein sequence ID" value="KAG5976246.1"/>
    <property type="molecule type" value="Genomic_DNA"/>
</dbReference>
<proteinExistence type="predicted"/>
<dbReference type="Proteomes" id="UP000784919">
    <property type="component" value="Unassembled WGS sequence"/>
</dbReference>
<keyword evidence="4" id="KW-1185">Reference proteome</keyword>
<comment type="caution">
    <text evidence="3">The sequence shown here is derived from an EMBL/GenBank/DDBJ whole genome shotgun (WGS) entry which is preliminary data.</text>
</comment>
<evidence type="ECO:0000256" key="1">
    <source>
        <dbReference type="SAM" id="MobiDB-lite"/>
    </source>
</evidence>
<accession>A0A9P7MYX6</accession>
<evidence type="ECO:0000313" key="5">
    <source>
        <dbReference type="Proteomes" id="UP000784919"/>
    </source>
</evidence>
<organism evidence="3 5">
    <name type="scientific">Claviceps arundinis</name>
    <dbReference type="NCBI Taxonomy" id="1623583"/>
    <lineage>
        <taxon>Eukaryota</taxon>
        <taxon>Fungi</taxon>
        <taxon>Dikarya</taxon>
        <taxon>Ascomycota</taxon>
        <taxon>Pezizomycotina</taxon>
        <taxon>Sordariomycetes</taxon>
        <taxon>Hypocreomycetidae</taxon>
        <taxon>Hypocreales</taxon>
        <taxon>Clavicipitaceae</taxon>
        <taxon>Claviceps</taxon>
    </lineage>
</organism>
<feature type="region of interest" description="Disordered" evidence="1">
    <location>
        <begin position="1"/>
        <end position="21"/>
    </location>
</feature>
<dbReference type="EMBL" id="SRPR01000013">
    <property type="protein sequence ID" value="KAG5967341.1"/>
    <property type="molecule type" value="Genomic_DNA"/>
</dbReference>
<reference evidence="3 4" key="1">
    <citation type="journal article" date="2020" name="bioRxiv">
        <title>Whole genome comparisons of ergot fungi reveals the divergence and evolution of species within the genus Claviceps are the result of varying mechanisms driving genome evolution and host range expansion.</title>
        <authorList>
            <person name="Wyka S.A."/>
            <person name="Mondo S.J."/>
            <person name="Liu M."/>
            <person name="Dettman J."/>
            <person name="Nalam V."/>
            <person name="Broders K.D."/>
        </authorList>
    </citation>
    <scope>NUCLEOTIDE SEQUENCE</scope>
    <source>
        <strain evidence="3">CCC 1102</strain>
        <strain evidence="2 4">LM583</strain>
    </source>
</reference>
<name>A0A9P7MYX6_9HYPO</name>
<dbReference type="Proteomes" id="UP000742024">
    <property type="component" value="Unassembled WGS sequence"/>
</dbReference>
<evidence type="ECO:0000313" key="3">
    <source>
        <dbReference type="EMBL" id="KAG5976246.1"/>
    </source>
</evidence>
<evidence type="ECO:0000313" key="2">
    <source>
        <dbReference type="EMBL" id="KAG5967341.1"/>
    </source>
</evidence>